<dbReference type="PANTHER" id="PTHR48081">
    <property type="entry name" value="AB HYDROLASE SUPERFAMILY PROTEIN C4A8.06C"/>
    <property type="match status" value="1"/>
</dbReference>
<dbReference type="GO" id="GO:0005509">
    <property type="term" value="F:calcium ion binding"/>
    <property type="evidence" value="ECO:0007669"/>
    <property type="project" value="InterPro"/>
</dbReference>
<dbReference type="InterPro" id="IPR029058">
    <property type="entry name" value="AB_hydrolase_fold"/>
</dbReference>
<dbReference type="InterPro" id="IPR018247">
    <property type="entry name" value="EF_Hand_1_Ca_BS"/>
</dbReference>
<dbReference type="RefSeq" id="WP_136081619.1">
    <property type="nucleotide sequence ID" value="NZ_CAAHFG010000003.1"/>
</dbReference>
<protein>
    <submittedName>
        <fullName evidence="4">Lipase 2</fullName>
    </submittedName>
</protein>
<dbReference type="GO" id="GO:0016787">
    <property type="term" value="F:hydrolase activity"/>
    <property type="evidence" value="ECO:0007669"/>
    <property type="project" value="UniProtKB-KW"/>
</dbReference>
<dbReference type="Pfam" id="PF20434">
    <property type="entry name" value="BD-FAE"/>
    <property type="match status" value="1"/>
</dbReference>
<organism evidence="4 5">
    <name type="scientific">Pontiella desulfatans</name>
    <dbReference type="NCBI Taxonomy" id="2750659"/>
    <lineage>
        <taxon>Bacteria</taxon>
        <taxon>Pseudomonadati</taxon>
        <taxon>Kiritimatiellota</taxon>
        <taxon>Kiritimatiellia</taxon>
        <taxon>Kiritimatiellales</taxon>
        <taxon>Pontiellaceae</taxon>
        <taxon>Pontiella</taxon>
    </lineage>
</organism>
<gene>
    <name evidence="4" type="primary">lip2</name>
    <name evidence="4" type="ORF">PDESU_04655</name>
</gene>
<dbReference type="Gene3D" id="3.40.50.1820">
    <property type="entry name" value="alpha/beta hydrolase"/>
    <property type="match status" value="1"/>
</dbReference>
<evidence type="ECO:0000313" key="5">
    <source>
        <dbReference type="Proteomes" id="UP000366872"/>
    </source>
</evidence>
<evidence type="ECO:0000256" key="2">
    <source>
        <dbReference type="SAM" id="MobiDB-lite"/>
    </source>
</evidence>
<dbReference type="PANTHER" id="PTHR48081:SF13">
    <property type="entry name" value="ALPHA_BETA HYDROLASE"/>
    <property type="match status" value="1"/>
</dbReference>
<name>A0A6C2U7Y9_PONDE</name>
<reference evidence="4 5" key="1">
    <citation type="submission" date="2019-04" db="EMBL/GenBank/DDBJ databases">
        <authorList>
            <person name="Van Vliet M D."/>
        </authorList>
    </citation>
    <scope>NUCLEOTIDE SEQUENCE [LARGE SCALE GENOMIC DNA]</scope>
    <source>
        <strain evidence="4 5">F1</strain>
    </source>
</reference>
<feature type="domain" description="EF-hand" evidence="3">
    <location>
        <begin position="52"/>
        <end position="79"/>
    </location>
</feature>
<dbReference type="EMBL" id="CAAHFG010000003">
    <property type="protein sequence ID" value="VGO16065.1"/>
    <property type="molecule type" value="Genomic_DNA"/>
</dbReference>
<evidence type="ECO:0000259" key="3">
    <source>
        <dbReference type="PROSITE" id="PS50222"/>
    </source>
</evidence>
<dbReference type="InterPro" id="IPR049492">
    <property type="entry name" value="BD-FAE-like_dom"/>
</dbReference>
<evidence type="ECO:0000313" key="4">
    <source>
        <dbReference type="EMBL" id="VGO16065.1"/>
    </source>
</evidence>
<dbReference type="AlphaFoldDB" id="A0A6C2U7Y9"/>
<dbReference type="SUPFAM" id="SSF47473">
    <property type="entry name" value="EF-hand"/>
    <property type="match status" value="1"/>
</dbReference>
<keyword evidence="1" id="KW-0378">Hydrolase</keyword>
<dbReference type="SUPFAM" id="SSF53474">
    <property type="entry name" value="alpha/beta-Hydrolases"/>
    <property type="match status" value="1"/>
</dbReference>
<dbReference type="InterPro" id="IPR011992">
    <property type="entry name" value="EF-hand-dom_pair"/>
</dbReference>
<dbReference type="PROSITE" id="PS50222">
    <property type="entry name" value="EF_HAND_2"/>
    <property type="match status" value="1"/>
</dbReference>
<feature type="region of interest" description="Disordered" evidence="2">
    <location>
        <begin position="81"/>
        <end position="106"/>
    </location>
</feature>
<dbReference type="InterPro" id="IPR050300">
    <property type="entry name" value="GDXG_lipolytic_enzyme"/>
</dbReference>
<keyword evidence="5" id="KW-1185">Reference proteome</keyword>
<dbReference type="Proteomes" id="UP000366872">
    <property type="component" value="Unassembled WGS sequence"/>
</dbReference>
<dbReference type="InterPro" id="IPR002048">
    <property type="entry name" value="EF_hand_dom"/>
</dbReference>
<dbReference type="Gene3D" id="1.10.238.10">
    <property type="entry name" value="EF-hand"/>
    <property type="match status" value="1"/>
</dbReference>
<sequence>MKTRYLIAAWMFCLSAYPQQRGNFTYDRIAERHDKNGDGIVAKDEFGGNPLMFDRIDANQDRKIDRKEFDAAIRARSNQQRPAIAGIDGNTAPLPRKQVRSRQPPEGVTLHRDLEYAVEEGQSLKLDLYLPEKTDTPPPLMVWIHGGGWKNGDKANVNGAILKLSSEGYAVASINYRLKDLSIHPKNIHDCKGAVRWLRAHAKEFGFDPEQVAVGGGSAGGHLSLLLGLSHGFAELEGTVGGNLDHCSAVKAIIDLYGPSDFSSFSKNSERFNKAHEFRMEQLKHASPTTYLTKNDPPVLILHGDQDKTVPVEQSILLDKRYKELGLESELHILEGAGHGGVVFSDDERFKLIKAFLDRHLK</sequence>
<proteinExistence type="predicted"/>
<evidence type="ECO:0000256" key="1">
    <source>
        <dbReference type="ARBA" id="ARBA00022801"/>
    </source>
</evidence>
<dbReference type="PROSITE" id="PS00018">
    <property type="entry name" value="EF_HAND_1"/>
    <property type="match status" value="1"/>
</dbReference>
<accession>A0A6C2U7Y9</accession>